<dbReference type="PANTHER" id="PTHR33420:SF5">
    <property type="entry name" value="FIMBRIAL SUBUNIT"/>
    <property type="match status" value="1"/>
</dbReference>
<comment type="caution">
    <text evidence="3">The sequence shown here is derived from an EMBL/GenBank/DDBJ whole genome shotgun (WGS) entry which is preliminary data.</text>
</comment>
<evidence type="ECO:0000313" key="4">
    <source>
        <dbReference type="Proteomes" id="UP000251313"/>
    </source>
</evidence>
<dbReference type="AlphaFoldDB" id="A0AB38G1H8"/>
<feature type="signal peptide" evidence="1">
    <location>
        <begin position="1"/>
        <end position="24"/>
    </location>
</feature>
<dbReference type="InterPro" id="IPR050263">
    <property type="entry name" value="Bact_Fimbrial_Adh_Pro"/>
</dbReference>
<dbReference type="RefSeq" id="WP_373896534.1">
    <property type="nucleotide sequence ID" value="NZ_DAMADI010000002.1"/>
</dbReference>
<dbReference type="InterPro" id="IPR008966">
    <property type="entry name" value="Adhesion_dom_sf"/>
</dbReference>
<proteinExistence type="predicted"/>
<feature type="chain" id="PRO_5044322312" evidence="1">
    <location>
        <begin position="25"/>
        <end position="177"/>
    </location>
</feature>
<dbReference type="InterPro" id="IPR000259">
    <property type="entry name" value="Adhesion_dom_fimbrial"/>
</dbReference>
<dbReference type="SUPFAM" id="SSF49401">
    <property type="entry name" value="Bacterial adhesins"/>
    <property type="match status" value="1"/>
</dbReference>
<dbReference type="GO" id="GO:0009289">
    <property type="term" value="C:pilus"/>
    <property type="evidence" value="ECO:0007669"/>
    <property type="project" value="InterPro"/>
</dbReference>
<evidence type="ECO:0000256" key="1">
    <source>
        <dbReference type="SAM" id="SignalP"/>
    </source>
</evidence>
<feature type="domain" description="Fimbrial-type adhesion" evidence="2">
    <location>
        <begin position="30"/>
        <end position="176"/>
    </location>
</feature>
<dbReference type="EMBL" id="UAVL01000020">
    <property type="protein sequence ID" value="SQA65015.1"/>
    <property type="molecule type" value="Genomic_DNA"/>
</dbReference>
<keyword evidence="1" id="KW-0732">Signal</keyword>
<dbReference type="Pfam" id="PF00419">
    <property type="entry name" value="Fimbrial"/>
    <property type="match status" value="1"/>
</dbReference>
<accession>A0AB38G1H8</accession>
<organism evidence="3 4">
    <name type="scientific">Yokenella regensburgei</name>
    <dbReference type="NCBI Taxonomy" id="158877"/>
    <lineage>
        <taxon>Bacteria</taxon>
        <taxon>Pseudomonadati</taxon>
        <taxon>Pseudomonadota</taxon>
        <taxon>Gammaproteobacteria</taxon>
        <taxon>Enterobacterales</taxon>
        <taxon>Enterobacteriaceae</taxon>
        <taxon>Yokenella</taxon>
    </lineage>
</organism>
<dbReference type="Gene3D" id="2.60.40.1090">
    <property type="entry name" value="Fimbrial-type adhesion domain"/>
    <property type="match status" value="1"/>
</dbReference>
<name>A0AB38G1H8_9ENTR</name>
<evidence type="ECO:0000259" key="2">
    <source>
        <dbReference type="Pfam" id="PF00419"/>
    </source>
</evidence>
<dbReference type="PANTHER" id="PTHR33420">
    <property type="entry name" value="FIMBRIAL SUBUNIT ELFA-RELATED"/>
    <property type="match status" value="1"/>
</dbReference>
<sequence>MINKKMVLVALATGAVLTAVNANAADGTVNFTGEIIDQACTVDIGSNNTMTVDLGRVARTAFQNTGDESDSTKFTIKLINCPSTVTSAQVKFDGANDSNNSDLLAITSGSAAAGGVAIKLMTADKSLLGLNQVNSYSYPLVTTADNNLDFYAAYKSTAASVSAGTANAVANFTVNYN</sequence>
<evidence type="ECO:0000313" key="3">
    <source>
        <dbReference type="EMBL" id="SQA65015.1"/>
    </source>
</evidence>
<reference evidence="3 4" key="1">
    <citation type="submission" date="2018-06" db="EMBL/GenBank/DDBJ databases">
        <authorList>
            <consortium name="Pathogen Informatics"/>
            <person name="Doyle S."/>
        </authorList>
    </citation>
    <scope>NUCLEOTIDE SEQUENCE [LARGE SCALE GENOMIC DNA]</scope>
    <source>
        <strain evidence="3 4">NCTC11967</strain>
    </source>
</reference>
<gene>
    <name evidence="3" type="primary">fimF</name>
    <name evidence="3" type="ORF">NCTC11967_04032</name>
</gene>
<dbReference type="Proteomes" id="UP000251313">
    <property type="component" value="Unassembled WGS sequence"/>
</dbReference>
<dbReference type="InterPro" id="IPR036937">
    <property type="entry name" value="Adhesion_dom_fimbrial_sf"/>
</dbReference>
<dbReference type="GO" id="GO:0043709">
    <property type="term" value="P:cell adhesion involved in single-species biofilm formation"/>
    <property type="evidence" value="ECO:0007669"/>
    <property type="project" value="TreeGrafter"/>
</dbReference>
<protein>
    <submittedName>
        <fullName evidence="3">Fimbrial protein</fullName>
    </submittedName>
</protein>